<dbReference type="Pfam" id="PF00672">
    <property type="entry name" value="HAMP"/>
    <property type="match status" value="1"/>
</dbReference>
<keyword evidence="2" id="KW-0175">Coiled coil</keyword>
<evidence type="ECO:0000256" key="3">
    <source>
        <dbReference type="SAM" id="Phobius"/>
    </source>
</evidence>
<dbReference type="Proteomes" id="UP000232122">
    <property type="component" value="Unassembled WGS sequence"/>
</dbReference>
<feature type="transmembrane region" description="Helical" evidence="3">
    <location>
        <begin position="664"/>
        <end position="687"/>
    </location>
</feature>
<proteinExistence type="predicted"/>
<dbReference type="AlphaFoldDB" id="A0A2N0B8P7"/>
<organism evidence="6">
    <name type="scientific">Leptospira ellisii</name>
    <dbReference type="NCBI Taxonomy" id="2023197"/>
    <lineage>
        <taxon>Bacteria</taxon>
        <taxon>Pseudomonadati</taxon>
        <taxon>Spirochaetota</taxon>
        <taxon>Spirochaetia</taxon>
        <taxon>Leptospirales</taxon>
        <taxon>Leptospiraceae</taxon>
        <taxon>Leptospira</taxon>
    </lineage>
</organism>
<protein>
    <submittedName>
        <fullName evidence="6">Guanylate cyclase</fullName>
    </submittedName>
    <submittedName>
        <fullName evidence="5">SpoIIE family protein phosphatase</fullName>
    </submittedName>
</protein>
<dbReference type="InterPro" id="IPR003660">
    <property type="entry name" value="HAMP_dom"/>
</dbReference>
<dbReference type="PANTHER" id="PTHR43156:SF2">
    <property type="entry name" value="STAGE II SPORULATION PROTEIN E"/>
    <property type="match status" value="1"/>
</dbReference>
<dbReference type="GO" id="GO:0016020">
    <property type="term" value="C:membrane"/>
    <property type="evidence" value="ECO:0007669"/>
    <property type="project" value="InterPro"/>
</dbReference>
<keyword evidence="7" id="KW-1185">Reference proteome</keyword>
<keyword evidence="1" id="KW-0378">Hydrolase</keyword>
<dbReference type="InterPro" id="IPR052016">
    <property type="entry name" value="Bact_Sigma-Reg"/>
</dbReference>
<accession>A0A2N0B8P7</accession>
<dbReference type="EMBL" id="NPEF02000008">
    <property type="protein sequence ID" value="MDV6235618.1"/>
    <property type="molecule type" value="Genomic_DNA"/>
</dbReference>
<keyword evidence="3" id="KW-1133">Transmembrane helix</keyword>
<dbReference type="PANTHER" id="PTHR43156">
    <property type="entry name" value="STAGE II SPORULATION PROTEIN E-RELATED"/>
    <property type="match status" value="1"/>
</dbReference>
<evidence type="ECO:0000256" key="1">
    <source>
        <dbReference type="ARBA" id="ARBA00022801"/>
    </source>
</evidence>
<name>A0A2N0B8P7_9LEPT</name>
<dbReference type="GO" id="GO:0016791">
    <property type="term" value="F:phosphatase activity"/>
    <property type="evidence" value="ECO:0007669"/>
    <property type="project" value="TreeGrafter"/>
</dbReference>
<comment type="caution">
    <text evidence="6">The sequence shown here is derived from an EMBL/GenBank/DDBJ whole genome shotgun (WGS) entry which is preliminary data.</text>
</comment>
<gene>
    <name evidence="5" type="ORF">CH379_008275</name>
    <name evidence="6" type="ORF">CH379_10575</name>
</gene>
<dbReference type="EMBL" id="NPEF01000095">
    <property type="protein sequence ID" value="PJZ92922.1"/>
    <property type="molecule type" value="Genomic_DNA"/>
</dbReference>
<evidence type="ECO:0000259" key="4">
    <source>
        <dbReference type="PROSITE" id="PS50885"/>
    </source>
</evidence>
<dbReference type="InterPro" id="IPR001932">
    <property type="entry name" value="PPM-type_phosphatase-like_dom"/>
</dbReference>
<dbReference type="InterPro" id="IPR036457">
    <property type="entry name" value="PPM-type-like_dom_sf"/>
</dbReference>
<reference evidence="5 7" key="2">
    <citation type="journal article" date="2018" name="Microb. Genom.">
        <title>Deciphering the unexplored Leptospira diversity from soils uncovers genomic evolution to virulence.</title>
        <authorList>
            <person name="Thibeaux R."/>
            <person name="Iraola G."/>
            <person name="Ferres I."/>
            <person name="Bierque E."/>
            <person name="Girault D."/>
            <person name="Soupe-Gilbert M.E."/>
            <person name="Picardeau M."/>
            <person name="Goarant C."/>
        </authorList>
    </citation>
    <scope>NUCLEOTIDE SEQUENCE [LARGE SCALE GENOMIC DNA]</scope>
    <source>
        <strain evidence="5 7">ATI7-C-A5</strain>
    </source>
</reference>
<dbReference type="CDD" id="cd06225">
    <property type="entry name" value="HAMP"/>
    <property type="match status" value="1"/>
</dbReference>
<reference evidence="5" key="3">
    <citation type="submission" date="2023-10" db="EMBL/GenBank/DDBJ databases">
        <authorList>
            <person name="Picardeau M."/>
            <person name="Thibeaux R."/>
        </authorList>
    </citation>
    <scope>NUCLEOTIDE SEQUENCE</scope>
    <source>
        <strain evidence="5">ATI7-C-A5</strain>
    </source>
</reference>
<dbReference type="RefSeq" id="WP_100765108.1">
    <property type="nucleotide sequence ID" value="NZ_NPEF02000008.1"/>
</dbReference>
<evidence type="ECO:0000256" key="2">
    <source>
        <dbReference type="SAM" id="Coils"/>
    </source>
</evidence>
<feature type="coiled-coil region" evidence="2">
    <location>
        <begin position="454"/>
        <end position="515"/>
    </location>
</feature>
<dbReference type="SMART" id="SM00304">
    <property type="entry name" value="HAMP"/>
    <property type="match status" value="1"/>
</dbReference>
<reference evidence="6" key="1">
    <citation type="submission" date="2017-07" db="EMBL/GenBank/DDBJ databases">
        <title>Leptospira spp. isolated from tropical soils.</title>
        <authorList>
            <person name="Thibeaux R."/>
            <person name="Iraola G."/>
            <person name="Ferres I."/>
            <person name="Bierque E."/>
            <person name="Girault D."/>
            <person name="Soupe-Gilbert M.-E."/>
            <person name="Picardeau M."/>
            <person name="Goarant C."/>
        </authorList>
    </citation>
    <scope>NUCLEOTIDE SEQUENCE [LARGE SCALE GENOMIC DNA]</scope>
    <source>
        <strain evidence="6">ATI7-C-A5</strain>
    </source>
</reference>
<dbReference type="SMART" id="SM00331">
    <property type="entry name" value="PP2C_SIG"/>
    <property type="match status" value="1"/>
</dbReference>
<evidence type="ECO:0000313" key="5">
    <source>
        <dbReference type="EMBL" id="MDV6235618.1"/>
    </source>
</evidence>
<sequence length="992" mass="112727">MISDKYLRMILPGIRAKLSFFTAVLVVSILAITSVIYYNQQQKALEEKMNAELKAPLEYVNTAVLDLENLSHSLILIEEFKIRVKEKQRELGKFKRKVLKKEGGLFGALKSFGASIGLKVRHNYYQKSVDTYFTRYLSEKEIREFETKVKGELRKESGAPIESVYYDKLMNISKRTASARIGIEAARSRIEEIEEEVKAVESEISSASDPKRKNTLISEREKLTAESGSLVKSIPESEKRAALGETALTKSLQNFFRGSYKDRISALGLLPDKVRILAYDASGKQTLDTGLLFPESSETGKKLLSLASFEENKKGLFQGKDPFKTAQDFREPENYEVGGRQYEVSYRVVFRNPGTAERSEILIDEILKSPRRWRAYLEADRKFAADLGELSQKIKSKLGELRKTGKVKPSSDPEFRNLYSQYKKIIKLRDSKLDQLNPYSEAVKTIESDRKKEITSLETKAKSLNEELTVWRKKETMPVKEGEKKFSLEEIQENIRSLEATAEEIRETLERTDAVKDDWSDSIPYQAPESFAGLRDAALDEFVFIPYRSDSNSMRRYWRNLEERKTVKKKWALFREWIFAGDSETELPKSKLPVLDSGILIRSRSEAEEWMWALDSTPLFSESEENETGGLAYDLLRKNHLGFNVVLLDRTEGLRKIRQNREELLRYTALIGFIAVLSAYVLAWMAARRIKTIIRKTEEVGKGNLEVEFPPAGYDEIGILSDSLNRMAHGLKEREEMKGELLAAEEIQKRLLPDKLPNHPGDAAEFGAFYKAMAGVGGDYYDFIELSKNEVALCVGDVSNHGVGPAIVMSLFRAQVRSILRKGERDLRRILSELNEYLYSDTPDHIFVTFFIAIYDRPTAKMRYVSAGHVKPLLYDASEKKIRELPAGGLPIGMDENSFFETTIEPRSFQMDVGDVFFQYTDGLDEARSPQGTMYGKERLAKTIVSNAEVSPSEIIRAIVDDLDGHTGKSVGSSGFSELSDDIAMIAMKRKS</sequence>
<evidence type="ECO:0000313" key="6">
    <source>
        <dbReference type="EMBL" id="PJZ92922.1"/>
    </source>
</evidence>
<dbReference type="OrthoDB" id="343514at2"/>
<dbReference type="SUPFAM" id="SSF158472">
    <property type="entry name" value="HAMP domain-like"/>
    <property type="match status" value="1"/>
</dbReference>
<keyword evidence="3" id="KW-0812">Transmembrane</keyword>
<feature type="transmembrane region" description="Helical" evidence="3">
    <location>
        <begin position="20"/>
        <end position="38"/>
    </location>
</feature>
<feature type="domain" description="HAMP" evidence="4">
    <location>
        <begin position="684"/>
        <end position="736"/>
    </location>
</feature>
<dbReference type="PROSITE" id="PS50885">
    <property type="entry name" value="HAMP"/>
    <property type="match status" value="1"/>
</dbReference>
<dbReference type="Gene3D" id="3.60.40.10">
    <property type="entry name" value="PPM-type phosphatase domain"/>
    <property type="match status" value="1"/>
</dbReference>
<evidence type="ECO:0000313" key="7">
    <source>
        <dbReference type="Proteomes" id="UP000232122"/>
    </source>
</evidence>
<keyword evidence="3" id="KW-0472">Membrane</keyword>
<dbReference type="Pfam" id="PF07228">
    <property type="entry name" value="SpoIIE"/>
    <property type="match status" value="1"/>
</dbReference>
<dbReference type="Gene3D" id="6.10.340.10">
    <property type="match status" value="1"/>
</dbReference>
<dbReference type="GO" id="GO:0007165">
    <property type="term" value="P:signal transduction"/>
    <property type="evidence" value="ECO:0007669"/>
    <property type="project" value="InterPro"/>
</dbReference>